<dbReference type="RefSeq" id="WP_121700087.1">
    <property type="nucleotide sequence ID" value="NZ_JBCLPP010000033.1"/>
</dbReference>
<dbReference type="Proteomes" id="UP001565200">
    <property type="component" value="Unassembled WGS sequence"/>
</dbReference>
<dbReference type="InterPro" id="IPR040476">
    <property type="entry name" value="CSD2"/>
</dbReference>
<dbReference type="GO" id="GO:0008859">
    <property type="term" value="F:exoribonuclease II activity"/>
    <property type="evidence" value="ECO:0007669"/>
    <property type="project" value="UniProtKB-EC"/>
</dbReference>
<dbReference type="PANTHER" id="PTHR23355">
    <property type="entry name" value="RIBONUCLEASE"/>
    <property type="match status" value="1"/>
</dbReference>
<dbReference type="Pfam" id="PF00773">
    <property type="entry name" value="RNB"/>
    <property type="match status" value="1"/>
</dbReference>
<dbReference type="NCBIfam" id="TIGR00358">
    <property type="entry name" value="3_prime_RNase"/>
    <property type="match status" value="1"/>
</dbReference>
<evidence type="ECO:0000259" key="9">
    <source>
        <dbReference type="PROSITE" id="PS50126"/>
    </source>
</evidence>
<dbReference type="InterPro" id="IPR022966">
    <property type="entry name" value="RNase_II/R_CS"/>
</dbReference>
<keyword evidence="2 7" id="KW-0963">Cytoplasm</keyword>
<evidence type="ECO:0000256" key="5">
    <source>
        <dbReference type="ARBA" id="ARBA00022839"/>
    </source>
</evidence>
<dbReference type="EC" id="3.1.13.1" evidence="7"/>
<evidence type="ECO:0000313" key="10">
    <source>
        <dbReference type="EMBL" id="MEY8246103.1"/>
    </source>
</evidence>
<feature type="compositionally biased region" description="Basic residues" evidence="8">
    <location>
        <begin position="736"/>
        <end position="754"/>
    </location>
</feature>
<dbReference type="SMART" id="SM00316">
    <property type="entry name" value="S1"/>
    <property type="match status" value="1"/>
</dbReference>
<dbReference type="HAMAP" id="MF_01895">
    <property type="entry name" value="RNase_R"/>
    <property type="match status" value="1"/>
</dbReference>
<sequence length="754" mass="85178">MATTPKKNRRSATFELYSLIEDYINAQGNKTFNYKQVSHAIGADSPQTLKAVAMRLAELEYDGEIIQVSPGKYKAPSRGTVALGVFTRRSNGKNSVILDGDDEAIFVAERNSMHALNGDKVKVLVAARRKGVEPECKVVEILEPNEQVFIGTLTVDKHFATLSTDSKFLATDIFIPRGKLHGGKTGDKAVVVITDWPEDAKNPHGEVIDILGKNGENNAEMHAILAEFGLPYRYPESVEKAADKIGAGITPEEIARRRDMRDVTTFTIDPRDAKDFDDALSLRRLPNGHWEAGVHIADVTHYVTPDTIIEKEARKRATSVYLVDRVVPMLPEHLSNGICSLRPDEEKLTFSCVFEMDDDANVVNHEICRTVTKSNRRFTYEEAQEIIETGTGDYAEEILTLDRLAKTLRRRRYEHGSVEFDREEVRFEIDETGHPISVFFKESKDSNKLIEEFMLLANRTVAQYVGCPNGRKKPKAFVYRIHDQPDVTKLEDLSKIARTFGYKIKTKGSAKEINLSINKMLADVKGKGEENLLSVLAIRSMAKAIYSTDNIGHYGLGFDYYTHFTSPIRRYPDMMVHRLLERYLAGGRSVNHDKLEELCKHSSSMEQLAAGAERASIKYKQVEYLADRLGELYDGVISGVTEWGLYVELDENKCEGLVPIRDLADDYYDFDERNYALVGRRSKTRYTLGDRVRIQVARANVERKMVDFALVDDKGRPVGVDADQEATVKEVLSGKSKGKKSRKSLRQPRCRRRK</sequence>
<dbReference type="Pfam" id="PF00575">
    <property type="entry name" value="S1"/>
    <property type="match status" value="1"/>
</dbReference>
<dbReference type="InterPro" id="IPR001900">
    <property type="entry name" value="RNase_II/R"/>
</dbReference>
<evidence type="ECO:0000256" key="7">
    <source>
        <dbReference type="HAMAP-Rule" id="MF_01895"/>
    </source>
</evidence>
<name>A0ABV4CXG8_9BACT</name>
<evidence type="ECO:0000256" key="8">
    <source>
        <dbReference type="SAM" id="MobiDB-lite"/>
    </source>
</evidence>
<dbReference type="PANTHER" id="PTHR23355:SF9">
    <property type="entry name" value="DIS3-LIKE EXONUCLEASE 2"/>
    <property type="match status" value="1"/>
</dbReference>
<evidence type="ECO:0000313" key="11">
    <source>
        <dbReference type="Proteomes" id="UP001565200"/>
    </source>
</evidence>
<accession>A0ABV4CXG8</accession>
<evidence type="ECO:0000256" key="6">
    <source>
        <dbReference type="ARBA" id="ARBA00022884"/>
    </source>
</evidence>
<keyword evidence="5 7" id="KW-0269">Exonuclease</keyword>
<dbReference type="SMART" id="SM00955">
    <property type="entry name" value="RNB"/>
    <property type="match status" value="1"/>
</dbReference>
<dbReference type="NCBIfam" id="TIGR02063">
    <property type="entry name" value="RNase_R"/>
    <property type="match status" value="1"/>
</dbReference>
<keyword evidence="4 7" id="KW-0378">Hydrolase</keyword>
<gene>
    <name evidence="7 10" type="primary">rnr</name>
    <name evidence="10" type="ORF">AAK873_10820</name>
</gene>
<feature type="region of interest" description="Disordered" evidence="8">
    <location>
        <begin position="729"/>
        <end position="754"/>
    </location>
</feature>
<dbReference type="PROSITE" id="PS01175">
    <property type="entry name" value="RIBONUCLEASE_II"/>
    <property type="match status" value="1"/>
</dbReference>
<comment type="catalytic activity">
    <reaction evidence="1 7">
        <text>Exonucleolytic cleavage in the 3'- to 5'-direction to yield nucleoside 5'-phosphates.</text>
        <dbReference type="EC" id="3.1.13.1"/>
    </reaction>
</comment>
<dbReference type="CDD" id="cd04471">
    <property type="entry name" value="S1_RNase_R"/>
    <property type="match status" value="1"/>
</dbReference>
<proteinExistence type="inferred from homology"/>
<dbReference type="Pfam" id="PF17876">
    <property type="entry name" value="CSD2"/>
    <property type="match status" value="1"/>
</dbReference>
<dbReference type="PROSITE" id="PS50126">
    <property type="entry name" value="S1"/>
    <property type="match status" value="1"/>
</dbReference>
<comment type="function">
    <text evidence="7">3'-5' exoribonuclease that releases 5'-nucleoside monophosphates and is involved in maturation of structured RNAs.</text>
</comment>
<evidence type="ECO:0000256" key="1">
    <source>
        <dbReference type="ARBA" id="ARBA00001849"/>
    </source>
</evidence>
<dbReference type="InterPro" id="IPR003029">
    <property type="entry name" value="S1_domain"/>
</dbReference>
<dbReference type="InterPro" id="IPR012340">
    <property type="entry name" value="NA-bd_OB-fold"/>
</dbReference>
<keyword evidence="11" id="KW-1185">Reference proteome</keyword>
<evidence type="ECO:0000256" key="3">
    <source>
        <dbReference type="ARBA" id="ARBA00022722"/>
    </source>
</evidence>
<protein>
    <recommendedName>
        <fullName evidence="7">Ribonuclease R</fullName>
        <shortName evidence="7">RNase R</shortName>
        <ecNumber evidence="7">3.1.13.1</ecNumber>
    </recommendedName>
</protein>
<comment type="similarity">
    <text evidence="7">Belongs to the RNR ribonuclease family. RNase R subfamily.</text>
</comment>
<comment type="subcellular location">
    <subcellularLocation>
        <location evidence="7">Cytoplasm</location>
    </subcellularLocation>
</comment>
<dbReference type="SUPFAM" id="SSF50249">
    <property type="entry name" value="Nucleic acid-binding proteins"/>
    <property type="match status" value="3"/>
</dbReference>
<organism evidence="10 11">
    <name type="scientific">Heminiphilus faecis</name>
    <dbReference type="NCBI Taxonomy" id="2601703"/>
    <lineage>
        <taxon>Bacteria</taxon>
        <taxon>Pseudomonadati</taxon>
        <taxon>Bacteroidota</taxon>
        <taxon>Bacteroidia</taxon>
        <taxon>Bacteroidales</taxon>
        <taxon>Muribaculaceae</taxon>
        <taxon>Heminiphilus</taxon>
    </lineage>
</organism>
<dbReference type="EMBL" id="JBCLPP010000033">
    <property type="protein sequence ID" value="MEY8246103.1"/>
    <property type="molecule type" value="Genomic_DNA"/>
</dbReference>
<dbReference type="InterPro" id="IPR004476">
    <property type="entry name" value="RNase_II/RNase_R"/>
</dbReference>
<reference evidence="10 11" key="1">
    <citation type="submission" date="2024-03" db="EMBL/GenBank/DDBJ databases">
        <title>Mouse gut bacterial collection (mGBC) of GemPharmatech.</title>
        <authorList>
            <person name="He Y."/>
            <person name="Dong L."/>
            <person name="Wu D."/>
            <person name="Gao X."/>
            <person name="Lin Z."/>
        </authorList>
    </citation>
    <scope>NUCLEOTIDE SEQUENCE [LARGE SCALE GENOMIC DNA]</scope>
    <source>
        <strain evidence="10 11">54-13</strain>
    </source>
</reference>
<keyword evidence="3 7" id="KW-0540">Nuclease</keyword>
<dbReference type="InterPro" id="IPR011805">
    <property type="entry name" value="RNase_R"/>
</dbReference>
<evidence type="ECO:0000256" key="4">
    <source>
        <dbReference type="ARBA" id="ARBA00022801"/>
    </source>
</evidence>
<dbReference type="Gene3D" id="2.40.50.140">
    <property type="entry name" value="Nucleic acid-binding proteins"/>
    <property type="match status" value="2"/>
</dbReference>
<keyword evidence="6 7" id="KW-0694">RNA-binding</keyword>
<evidence type="ECO:0000256" key="2">
    <source>
        <dbReference type="ARBA" id="ARBA00022490"/>
    </source>
</evidence>
<comment type="caution">
    <text evidence="10">The sequence shown here is derived from an EMBL/GenBank/DDBJ whole genome shotgun (WGS) entry which is preliminary data.</text>
</comment>
<feature type="domain" description="S1 motif" evidence="9">
    <location>
        <begin position="630"/>
        <end position="711"/>
    </location>
</feature>
<dbReference type="InterPro" id="IPR050180">
    <property type="entry name" value="RNR_Ribonuclease"/>
</dbReference>